<feature type="compositionally biased region" description="Basic and acidic residues" evidence="1">
    <location>
        <begin position="105"/>
        <end position="118"/>
    </location>
</feature>
<name>A0A6A4S5Q9_SCOMX</name>
<organism evidence="2 3">
    <name type="scientific">Scophthalmus maximus</name>
    <name type="common">Turbot</name>
    <name type="synonym">Psetta maxima</name>
    <dbReference type="NCBI Taxonomy" id="52904"/>
    <lineage>
        <taxon>Eukaryota</taxon>
        <taxon>Metazoa</taxon>
        <taxon>Chordata</taxon>
        <taxon>Craniata</taxon>
        <taxon>Vertebrata</taxon>
        <taxon>Euteleostomi</taxon>
        <taxon>Actinopterygii</taxon>
        <taxon>Neopterygii</taxon>
        <taxon>Teleostei</taxon>
        <taxon>Neoteleostei</taxon>
        <taxon>Acanthomorphata</taxon>
        <taxon>Carangaria</taxon>
        <taxon>Pleuronectiformes</taxon>
        <taxon>Pleuronectoidei</taxon>
        <taxon>Scophthalmidae</taxon>
        <taxon>Scophthalmus</taxon>
    </lineage>
</organism>
<evidence type="ECO:0000256" key="1">
    <source>
        <dbReference type="SAM" id="MobiDB-lite"/>
    </source>
</evidence>
<gene>
    <name evidence="2" type="ORF">F2P81_020356</name>
</gene>
<accession>A0A6A4S5Q9</accession>
<dbReference type="AlphaFoldDB" id="A0A6A4S5Q9"/>
<reference evidence="2 3" key="1">
    <citation type="submission" date="2019-06" db="EMBL/GenBank/DDBJ databases">
        <title>Draft genomes of female and male turbot (Scophthalmus maximus).</title>
        <authorList>
            <person name="Xu H."/>
            <person name="Xu X.-W."/>
            <person name="Shao C."/>
            <person name="Chen S."/>
        </authorList>
    </citation>
    <scope>NUCLEOTIDE SEQUENCE [LARGE SCALE GENOMIC DNA]</scope>
    <source>
        <strain evidence="2">Ysfricsl-2016a</strain>
        <tissue evidence="2">Blood</tissue>
    </source>
</reference>
<proteinExistence type="predicted"/>
<sequence length="131" mass="14926">MPDLSLRTSAFELTFTFAVTGGDKRTPFLTESLLKRVYVGREGAICTQFTLKSWIIEFHNMVDYDECFDPIRWSCETRVVFVSRGGERGVADALKTARRSSHSRCKTDRQRQGERSPHSDGSSPLIRFDEA</sequence>
<evidence type="ECO:0000313" key="2">
    <source>
        <dbReference type="EMBL" id="KAF0027615.1"/>
    </source>
</evidence>
<protein>
    <submittedName>
        <fullName evidence="2">Uncharacterized protein</fullName>
    </submittedName>
</protein>
<dbReference type="EMBL" id="VEVO01000018">
    <property type="protein sequence ID" value="KAF0027615.1"/>
    <property type="molecule type" value="Genomic_DNA"/>
</dbReference>
<comment type="caution">
    <text evidence="2">The sequence shown here is derived from an EMBL/GenBank/DDBJ whole genome shotgun (WGS) entry which is preliminary data.</text>
</comment>
<evidence type="ECO:0000313" key="3">
    <source>
        <dbReference type="Proteomes" id="UP000438429"/>
    </source>
</evidence>
<feature type="region of interest" description="Disordered" evidence="1">
    <location>
        <begin position="92"/>
        <end position="131"/>
    </location>
</feature>
<dbReference type="Proteomes" id="UP000438429">
    <property type="component" value="Unassembled WGS sequence"/>
</dbReference>